<sequence>MTFNTTENKGLFPDVTSIEPVQAIPDALIFTLAQNAGVIKGDSQTARIAYVSDDADADYYKEGAKIEAKAPQVSELIVPTKKIAIVTVASNEAYGNDGVPGLLSKSLQNSIIKKADRAFLSEAAPAEGTVGTTGLANLTGLADGGTLTDSLDPFIDAIATCSQNGGTPSTIVMGFDSWAYLLKLKDKNGRAFIGADVANSATPVLFGLPVVLNGQAAAGTALVLDTTQILCSHGNIELAVSEDAFFSNDATGVRVTFRFGFGVTRPNRIVKIKVGATANN</sequence>
<accession>A0A4Q5A3N1</accession>
<dbReference type="NCBIfam" id="TIGR01554">
    <property type="entry name" value="major_cap_HK97"/>
    <property type="match status" value="1"/>
</dbReference>
<dbReference type="Pfam" id="PF05065">
    <property type="entry name" value="Phage_capsid"/>
    <property type="match status" value="1"/>
</dbReference>
<proteinExistence type="predicted"/>
<evidence type="ECO:0000259" key="2">
    <source>
        <dbReference type="Pfam" id="PF05065"/>
    </source>
</evidence>
<dbReference type="AlphaFoldDB" id="A0A4Q5A3N1"/>
<comment type="caution">
    <text evidence="3">The sequence shown here is derived from an EMBL/GenBank/DDBJ whole genome shotgun (WGS) entry which is preliminary data.</text>
</comment>
<dbReference type="InterPro" id="IPR054612">
    <property type="entry name" value="Phage_capsid-like_C"/>
</dbReference>
<feature type="domain" description="Phage capsid-like C-terminal" evidence="2">
    <location>
        <begin position="31"/>
        <end position="273"/>
    </location>
</feature>
<dbReference type="SUPFAM" id="SSF56563">
    <property type="entry name" value="Major capsid protein gp5"/>
    <property type="match status" value="1"/>
</dbReference>
<organism evidence="3 4">
    <name type="scientific">Bifidobacterium pseudolongum subsp. globosum</name>
    <dbReference type="NCBI Taxonomy" id="1690"/>
    <lineage>
        <taxon>Bacteria</taxon>
        <taxon>Bacillati</taxon>
        <taxon>Actinomycetota</taxon>
        <taxon>Actinomycetes</taxon>
        <taxon>Bifidobacteriales</taxon>
        <taxon>Bifidobacteriaceae</taxon>
        <taxon>Bifidobacterium</taxon>
    </lineage>
</organism>
<protein>
    <submittedName>
        <fullName evidence="3">Major capsid protein</fullName>
    </submittedName>
</protein>
<dbReference type="InterPro" id="IPR024455">
    <property type="entry name" value="Phage_capsid"/>
</dbReference>
<evidence type="ECO:0000313" key="4">
    <source>
        <dbReference type="Proteomes" id="UP000292568"/>
    </source>
</evidence>
<evidence type="ECO:0000313" key="3">
    <source>
        <dbReference type="EMBL" id="RYQ12514.1"/>
    </source>
</evidence>
<dbReference type="Proteomes" id="UP000292568">
    <property type="component" value="Unassembled WGS sequence"/>
</dbReference>
<name>A0A4Q5A3N1_9BIFI</name>
<dbReference type="EMBL" id="RYUH01000003">
    <property type="protein sequence ID" value="RYQ12514.1"/>
    <property type="molecule type" value="Genomic_DNA"/>
</dbReference>
<dbReference type="Gene3D" id="3.30.2400.10">
    <property type="entry name" value="Major capsid protein gp5"/>
    <property type="match status" value="1"/>
</dbReference>
<gene>
    <name evidence="3" type="ORF">PG2093B_0090</name>
</gene>
<comment type="subcellular location">
    <subcellularLocation>
        <location evidence="1">Virion</location>
    </subcellularLocation>
</comment>
<reference evidence="3 4" key="1">
    <citation type="submission" date="2018-12" db="EMBL/GenBank/DDBJ databases">
        <title>Unveiling genomic diversity among members of the Bifidobacterium pseudolongum species, a widely distributed gut commensal of the animal kingdom.</title>
        <authorList>
            <person name="Lugli G.A."/>
            <person name="Duranti S."/>
            <person name="Albert K."/>
            <person name="Mancabelli L."/>
            <person name="Napoli S."/>
            <person name="Viappiani A."/>
            <person name="Anzalone R."/>
            <person name="Longhi G."/>
            <person name="Milani C."/>
            <person name="Turroni F."/>
            <person name="Alessandri G."/>
            <person name="Sela D.A."/>
            <person name="Van Sinderen D."/>
            <person name="Ventura M."/>
        </authorList>
    </citation>
    <scope>NUCLEOTIDE SEQUENCE [LARGE SCALE GENOMIC DNA]</scope>
    <source>
        <strain evidence="3 4">2093B</strain>
    </source>
</reference>
<evidence type="ECO:0000256" key="1">
    <source>
        <dbReference type="ARBA" id="ARBA00004328"/>
    </source>
</evidence>
<dbReference type="Gene3D" id="3.30.2320.10">
    <property type="entry name" value="hypothetical protein PF0899 domain"/>
    <property type="match status" value="1"/>
</dbReference>
<dbReference type="RefSeq" id="WP_054320941.1">
    <property type="nucleotide sequence ID" value="NZ_RYUH01000003.1"/>
</dbReference>